<proteinExistence type="inferred from homology"/>
<evidence type="ECO:0000259" key="11">
    <source>
        <dbReference type="PROSITE" id="PS50075"/>
    </source>
</evidence>
<dbReference type="FunFam" id="3.30.300.30:FF:000015">
    <property type="entry name" value="Nonribosomal peptide synthase SidD"/>
    <property type="match status" value="1"/>
</dbReference>
<dbReference type="CDD" id="cd19542">
    <property type="entry name" value="CT_NRPS-like"/>
    <property type="match status" value="1"/>
</dbReference>
<name>A0AAJ0C1L1_9PEZI</name>
<dbReference type="Gene3D" id="1.10.1200.10">
    <property type="entry name" value="ACP-like"/>
    <property type="match status" value="2"/>
</dbReference>
<comment type="caution">
    <text evidence="12">The sequence shown here is derived from an EMBL/GenBank/DDBJ whole genome shotgun (WGS) entry which is preliminary data.</text>
</comment>
<dbReference type="CDD" id="cd19545">
    <property type="entry name" value="FUM14_C_NRPS-like"/>
    <property type="match status" value="1"/>
</dbReference>
<dbReference type="Pfam" id="PF00668">
    <property type="entry name" value="Condensation"/>
    <property type="match status" value="2"/>
</dbReference>
<dbReference type="GO" id="GO:0016874">
    <property type="term" value="F:ligase activity"/>
    <property type="evidence" value="ECO:0007669"/>
    <property type="project" value="UniProtKB-KW"/>
</dbReference>
<evidence type="ECO:0000256" key="7">
    <source>
        <dbReference type="ARBA" id="ARBA00051337"/>
    </source>
</evidence>
<feature type="domain" description="Carrier" evidence="11">
    <location>
        <begin position="1459"/>
        <end position="1535"/>
    </location>
</feature>
<sequence>MLHLPDSHLHANEPPHPNGSYIDGPLAVPPATLTRTVAAPEVAPSDVGDVASDRGIPEASVLLAGLLLLRRNNTEDQDLGQFSWGYVSRDGTDSVLPLPDQCASPSQAYLDPYQTISSATTLLNKALGRDGSDMCPKLGNGQTLFFTDADASLVEKMPLGEIDLEQKTHLGSMLTLSPQKWTFRLELSSLDEQLCLQARWQGPLLTREVVEQSLDTLIDLLHLVVQRPEAPVREALGPLERDLEQIWTWNADLPAKIDVCVHDMVSDYAAQRPDAPAVSAWDGEFTYGQVEALSSRLAADLVALGVALGTPVPLCFEKSRWTVVAVLAVMKAGGTFVLTDPSQPQARLQTIVEQTRARVVVSSKLQEDLAGRISPGGQVLVVSDALLERGTGATEQPPIALPSVPADTPMYIIFTSGSTGKPKGVVISHANYTSGALPRAEAVGYRKDLRVFEFASYAFDVSIDCMLCTLVTGGCICVPSDEDRMNDLSGAIRRSGAKMAHMTPSVARVLDPDILPSLEVLGLGGEAVSAGDAVSWSKHTSVIIAYGPSECTVGCTINNNISASKAYTNIGKGVGGLTWIADPADHNNLVPIGAVGELLVEGPVVGIGYLDDPEKTAEGFIEDPPWLLAGHGSVPGRSGRLYKTGDLVSYDSDGSGAVFFVGRKDQQVKIRGQRVELVEIEHHLHDKVPAGVKTVAEVIKPGGGDPTLVVFLEEGQPADGSLPEGDAVTLSPALSQALPEIDAALGEELPRYMVPTAYIPLATIPSLVSGKTDRKKLRELGASMTRQQVASFRVVADKSRPETESERALHGIWTQLLGTTGEISLSDSFFALGGDSLKAMKLVAAARAEGISLTVASIFTHPTLRDMAATAQKASTDTETTSPPFSLLDDGWTAEAAKEEAARLCDIDESTVEDIYPCTPLQEALMALSAKIEEAYVAQRVLDLKDLDTAQKLQAAFEMAADDCPILRTRIIQVPGRGLVQVVVKEKIQWKTANSLQEYLDQDRTDHMGLGKHLVRYGLVSDSSSEKISFVLTIHHSLYDGWSMPLVIDRVNRAYQGLSTHRPAAFKDFIHFLNKLDRGACEDFWREHLHGATGPQFPPLPWEGYQARADSLLELFVPLVQRPASNTTVATVIRGAWGLVASNYTACDDVVFGETLTGRNAPISGVDQIEGPMITTVPVRVQVDRTVSVAEYLQAIHDQTVAQIPYEHTGLQHIRRLSDDALQACELRTGLVLHPGTDGEEDLAAPVDDNQPANGLVPAGDAEAAQEALKFNTYSIMLVCSLSPKGFLVMASFDSKTVDKQTMETVLDQFGLVSRQLCEGTDKCINDIEYLTEADGKEIRRVSAISGANVGFLGDKYKDITAAWIVDPADPERLLPRGAVGELIVETRQEEEEGLDLPTLEKPKWLLAQSADETHPGRLVRTDLLAKFEHDGSLVKIGSKNASTAKSAKVPKAKPTAVTAASNKQKSLRNLWSRVLRMDEDDISLGDNFFRLGGDSITAMKLVSEARLDGFELSVAQVFANRSLFDMANALQGAPAKQAEDAPVTPVTPFSLLEMPNVEEFVEQSIRPRLADRAWKIADVLPVRPLQEIAIKGTVDVPRYSMRYEMLHFDCPIDGPKLLRACQEVVARNEILRTVFTEVEGTYFGVVLDQLLAPTTEYDVQDDVEAFVRKVCEVDVQERTTLGSSFVKFFLVHGADGGKSSLIFRISHAQYDEMCLPIFLHQLSALYEDRPVPESTPFSAFVHHVVRDNVPQGIAYWRDLLEGSALTVLRPDIPLTARRHHAIQHTVDISARPRDVTVATLPTAAWALCLSRRLGLRDVTFGEVVSGRNMSLPGGAGDAVAVAGPCWQYAPVRVRMAAGWTGADLLEAVQHQHIASSRFEGMALPEVVRLCGTGWPADTDWFDSVVHQDVEHVEDLPFLEARCRTETLYLHEEPLREWKVQAFPQGDSLTLEIVTFESWAPFAEELLRDLTDAMETLVRRPWEAIVIE</sequence>
<evidence type="ECO:0000256" key="5">
    <source>
        <dbReference type="ARBA" id="ARBA00023026"/>
    </source>
</evidence>
<dbReference type="InterPro" id="IPR001242">
    <property type="entry name" value="Condensation_dom"/>
</dbReference>
<keyword evidence="5" id="KW-0843">Virulence</keyword>
<dbReference type="EMBL" id="MU839006">
    <property type="protein sequence ID" value="KAK1768250.1"/>
    <property type="molecule type" value="Genomic_DNA"/>
</dbReference>
<dbReference type="FunFam" id="1.10.1200.10:FF:000028">
    <property type="entry name" value="Nonribosomal peptide synthetase 13"/>
    <property type="match status" value="1"/>
</dbReference>
<evidence type="ECO:0000313" key="12">
    <source>
        <dbReference type="EMBL" id="KAK1768250.1"/>
    </source>
</evidence>
<dbReference type="Proteomes" id="UP001244011">
    <property type="component" value="Unassembled WGS sequence"/>
</dbReference>
<dbReference type="NCBIfam" id="TIGR01733">
    <property type="entry name" value="AA-adenyl-dom"/>
    <property type="match status" value="1"/>
</dbReference>
<organism evidence="12 13">
    <name type="scientific">Phialemonium atrogriseum</name>
    <dbReference type="NCBI Taxonomy" id="1093897"/>
    <lineage>
        <taxon>Eukaryota</taxon>
        <taxon>Fungi</taxon>
        <taxon>Dikarya</taxon>
        <taxon>Ascomycota</taxon>
        <taxon>Pezizomycotina</taxon>
        <taxon>Sordariomycetes</taxon>
        <taxon>Sordariomycetidae</taxon>
        <taxon>Cephalothecales</taxon>
        <taxon>Cephalothecaceae</taxon>
        <taxon>Phialemonium</taxon>
    </lineage>
</organism>
<dbReference type="FunFam" id="1.10.1200.10:FF:000005">
    <property type="entry name" value="Nonribosomal peptide synthetase 1"/>
    <property type="match status" value="1"/>
</dbReference>
<dbReference type="PROSITE" id="PS50075">
    <property type="entry name" value="CARRIER"/>
    <property type="match status" value="2"/>
</dbReference>
<dbReference type="InterPro" id="IPR010071">
    <property type="entry name" value="AA_adenyl_dom"/>
</dbReference>
<keyword evidence="3" id="KW-0597">Phosphoprotein</keyword>
<reference evidence="12" key="1">
    <citation type="submission" date="2023-06" db="EMBL/GenBank/DDBJ databases">
        <title>Genome-scale phylogeny and comparative genomics of the fungal order Sordariales.</title>
        <authorList>
            <consortium name="Lawrence Berkeley National Laboratory"/>
            <person name="Hensen N."/>
            <person name="Bonometti L."/>
            <person name="Westerberg I."/>
            <person name="Brannstrom I.O."/>
            <person name="Guillou S."/>
            <person name="Cros-Aarteil S."/>
            <person name="Calhoun S."/>
            <person name="Haridas S."/>
            <person name="Kuo A."/>
            <person name="Mondo S."/>
            <person name="Pangilinan J."/>
            <person name="Riley R."/>
            <person name="Labutti K."/>
            <person name="Andreopoulos B."/>
            <person name="Lipzen A."/>
            <person name="Chen C."/>
            <person name="Yanf M."/>
            <person name="Daum C."/>
            <person name="Ng V."/>
            <person name="Clum A."/>
            <person name="Steindorff A."/>
            <person name="Ohm R."/>
            <person name="Martin F."/>
            <person name="Silar P."/>
            <person name="Natvig D."/>
            <person name="Lalanne C."/>
            <person name="Gautier V."/>
            <person name="Ament-Velasquez S.L."/>
            <person name="Kruys A."/>
            <person name="Hutchinson M.I."/>
            <person name="Powell A.J."/>
            <person name="Barry K."/>
            <person name="Miller A.N."/>
            <person name="Grigoriev I.V."/>
            <person name="Debuchy R."/>
            <person name="Gladieux P."/>
            <person name="Thoren M.H."/>
            <person name="Johannesson H."/>
        </authorList>
    </citation>
    <scope>NUCLEOTIDE SEQUENCE</scope>
    <source>
        <strain evidence="12">8032-3</strain>
    </source>
</reference>
<feature type="region of interest" description="Disordered" evidence="10">
    <location>
        <begin position="1"/>
        <end position="27"/>
    </location>
</feature>
<evidence type="ECO:0000256" key="9">
    <source>
        <dbReference type="ARBA" id="ARBA00079461"/>
    </source>
</evidence>
<keyword evidence="13" id="KW-1185">Reference proteome</keyword>
<feature type="compositionally biased region" description="Basic and acidic residues" evidence="10">
    <location>
        <begin position="1"/>
        <end position="13"/>
    </location>
</feature>
<dbReference type="SUPFAM" id="SSF56801">
    <property type="entry name" value="Acetyl-CoA synthetase-like"/>
    <property type="match status" value="1"/>
</dbReference>
<accession>A0AAJ0C1L1</accession>
<dbReference type="SMART" id="SM00823">
    <property type="entry name" value="PKS_PP"/>
    <property type="match status" value="2"/>
</dbReference>
<dbReference type="FunFam" id="3.40.50.12780:FF:000014">
    <property type="entry name" value="Nonribosomal peptide synthetase 1"/>
    <property type="match status" value="1"/>
</dbReference>
<feature type="domain" description="Carrier" evidence="11">
    <location>
        <begin position="800"/>
        <end position="875"/>
    </location>
</feature>
<evidence type="ECO:0000256" key="1">
    <source>
        <dbReference type="ARBA" id="ARBA00004685"/>
    </source>
</evidence>
<evidence type="ECO:0000256" key="2">
    <source>
        <dbReference type="ARBA" id="ARBA00022450"/>
    </source>
</evidence>
<comment type="similarity">
    <text evidence="6">Belongs to the NRP synthetase family.</text>
</comment>
<gene>
    <name evidence="12" type="ORF">QBC33DRAFT_585288</name>
</gene>
<evidence type="ECO:0000256" key="8">
    <source>
        <dbReference type="ARBA" id="ARBA00078163"/>
    </source>
</evidence>
<evidence type="ECO:0000256" key="6">
    <source>
        <dbReference type="ARBA" id="ARBA00029454"/>
    </source>
</evidence>
<dbReference type="Gene3D" id="3.30.559.10">
    <property type="entry name" value="Chloramphenicol acetyltransferase-like domain"/>
    <property type="match status" value="2"/>
</dbReference>
<dbReference type="GO" id="GO:0031177">
    <property type="term" value="F:phosphopantetheine binding"/>
    <property type="evidence" value="ECO:0007669"/>
    <property type="project" value="InterPro"/>
</dbReference>
<dbReference type="CDD" id="cd05918">
    <property type="entry name" value="A_NRPS_SidN3_like"/>
    <property type="match status" value="1"/>
</dbReference>
<keyword evidence="4" id="KW-0436">Ligase</keyword>
<dbReference type="InterPro" id="IPR020845">
    <property type="entry name" value="AMP-binding_CS"/>
</dbReference>
<dbReference type="Gene3D" id="3.30.559.30">
    <property type="entry name" value="Nonribosomal peptide synthetase, condensation domain"/>
    <property type="match status" value="2"/>
</dbReference>
<dbReference type="PROSITE" id="PS00012">
    <property type="entry name" value="PHOSPHOPANTETHEINE"/>
    <property type="match status" value="2"/>
</dbReference>
<dbReference type="GeneID" id="85314618"/>
<comment type="catalytic activity">
    <reaction evidence="7">
        <text>L-proline + L-tryptophan + 2 ATP = brevianamide F + 2 AMP + 2 diphosphate + 2 H(+)</text>
        <dbReference type="Rhea" id="RHEA:35935"/>
        <dbReference type="ChEBI" id="CHEBI:15378"/>
        <dbReference type="ChEBI" id="CHEBI:30616"/>
        <dbReference type="ChEBI" id="CHEBI:33019"/>
        <dbReference type="ChEBI" id="CHEBI:57912"/>
        <dbReference type="ChEBI" id="CHEBI:60039"/>
        <dbReference type="ChEBI" id="CHEBI:64530"/>
        <dbReference type="ChEBI" id="CHEBI:456215"/>
    </reaction>
</comment>
<dbReference type="GO" id="GO:0005737">
    <property type="term" value="C:cytoplasm"/>
    <property type="evidence" value="ECO:0007669"/>
    <property type="project" value="TreeGrafter"/>
</dbReference>
<dbReference type="PANTHER" id="PTHR45527">
    <property type="entry name" value="NONRIBOSOMAL PEPTIDE SYNTHETASE"/>
    <property type="match status" value="1"/>
</dbReference>
<dbReference type="RefSeq" id="XP_060284463.1">
    <property type="nucleotide sequence ID" value="XM_060431431.1"/>
</dbReference>
<dbReference type="GO" id="GO:1902181">
    <property type="term" value="P:verruculogen biosynthetic process"/>
    <property type="evidence" value="ECO:0007669"/>
    <property type="project" value="UniProtKB-ARBA"/>
</dbReference>
<evidence type="ECO:0000256" key="4">
    <source>
        <dbReference type="ARBA" id="ARBA00022598"/>
    </source>
</evidence>
<evidence type="ECO:0000256" key="10">
    <source>
        <dbReference type="SAM" id="MobiDB-lite"/>
    </source>
</evidence>
<comment type="pathway">
    <text evidence="1">Mycotoxin biosynthesis.</text>
</comment>
<dbReference type="InterPro" id="IPR036736">
    <property type="entry name" value="ACP-like_sf"/>
</dbReference>
<dbReference type="Pfam" id="PF00501">
    <property type="entry name" value="AMP-binding"/>
    <property type="match status" value="1"/>
</dbReference>
<dbReference type="InterPro" id="IPR023213">
    <property type="entry name" value="CAT-like_dom_sf"/>
</dbReference>
<dbReference type="PROSITE" id="PS00455">
    <property type="entry name" value="AMP_BINDING"/>
    <property type="match status" value="1"/>
</dbReference>
<dbReference type="SUPFAM" id="SSF47336">
    <property type="entry name" value="ACP-like"/>
    <property type="match status" value="2"/>
</dbReference>
<dbReference type="Pfam" id="PF00550">
    <property type="entry name" value="PP-binding"/>
    <property type="match status" value="2"/>
</dbReference>
<dbReference type="InterPro" id="IPR000873">
    <property type="entry name" value="AMP-dep_synth/lig_dom"/>
</dbReference>
<dbReference type="InterPro" id="IPR045851">
    <property type="entry name" value="AMP-bd_C_sf"/>
</dbReference>
<dbReference type="SUPFAM" id="SSF52777">
    <property type="entry name" value="CoA-dependent acyltransferases"/>
    <property type="match status" value="4"/>
</dbReference>
<evidence type="ECO:0000313" key="13">
    <source>
        <dbReference type="Proteomes" id="UP001244011"/>
    </source>
</evidence>
<keyword evidence="2" id="KW-0596">Phosphopantetheine</keyword>
<dbReference type="PANTHER" id="PTHR45527:SF3">
    <property type="entry name" value="SIDEROPHORE SYNTHETASE (EUROFUNG)"/>
    <property type="match status" value="1"/>
</dbReference>
<dbReference type="GO" id="GO:0043041">
    <property type="term" value="P:amino acid activation for nonribosomal peptide biosynthetic process"/>
    <property type="evidence" value="ECO:0007669"/>
    <property type="project" value="TreeGrafter"/>
</dbReference>
<dbReference type="InterPro" id="IPR009081">
    <property type="entry name" value="PP-bd_ACP"/>
</dbReference>
<dbReference type="InterPro" id="IPR020806">
    <property type="entry name" value="PKS_PP-bd"/>
</dbReference>
<dbReference type="FunFam" id="3.30.559.30:FF:000003">
    <property type="entry name" value="Nonribosomal peptide synthase SidD"/>
    <property type="match status" value="1"/>
</dbReference>
<dbReference type="Gene3D" id="3.40.50.12780">
    <property type="entry name" value="N-terminal domain of ligase-like"/>
    <property type="match status" value="1"/>
</dbReference>
<dbReference type="InterPro" id="IPR042099">
    <property type="entry name" value="ANL_N_sf"/>
</dbReference>
<protein>
    <recommendedName>
        <fullName evidence="8">Brevianamide F synthase</fullName>
    </recommendedName>
    <alternativeName>
        <fullName evidence="9">Fumitremorgin biosynthesis protein A</fullName>
    </alternativeName>
</protein>
<dbReference type="InterPro" id="IPR006162">
    <property type="entry name" value="Ppantetheine_attach_site"/>
</dbReference>
<dbReference type="Gene3D" id="3.30.300.30">
    <property type="match status" value="1"/>
</dbReference>
<evidence type="ECO:0000256" key="3">
    <source>
        <dbReference type="ARBA" id="ARBA00022553"/>
    </source>
</evidence>